<evidence type="ECO:0000313" key="1">
    <source>
        <dbReference type="EMBL" id="JAD60337.1"/>
    </source>
</evidence>
<accession>A0A0A9BM41</accession>
<dbReference type="AlphaFoldDB" id="A0A0A9BM41"/>
<protein>
    <submittedName>
        <fullName evidence="1">Uncharacterized protein</fullName>
    </submittedName>
</protein>
<name>A0A0A9BM41_ARUDO</name>
<sequence length="59" mass="6307">MQIAPGVRCVQFCLICNQRGRTALVSSLWLVAEQVQSASTVVSFRTAKSLYNSAAGADC</sequence>
<organism evidence="1">
    <name type="scientific">Arundo donax</name>
    <name type="common">Giant reed</name>
    <name type="synonym">Donax arundinaceus</name>
    <dbReference type="NCBI Taxonomy" id="35708"/>
    <lineage>
        <taxon>Eukaryota</taxon>
        <taxon>Viridiplantae</taxon>
        <taxon>Streptophyta</taxon>
        <taxon>Embryophyta</taxon>
        <taxon>Tracheophyta</taxon>
        <taxon>Spermatophyta</taxon>
        <taxon>Magnoliopsida</taxon>
        <taxon>Liliopsida</taxon>
        <taxon>Poales</taxon>
        <taxon>Poaceae</taxon>
        <taxon>PACMAD clade</taxon>
        <taxon>Arundinoideae</taxon>
        <taxon>Arundineae</taxon>
        <taxon>Arundo</taxon>
    </lineage>
</organism>
<reference evidence="1" key="2">
    <citation type="journal article" date="2015" name="Data Brief">
        <title>Shoot transcriptome of the giant reed, Arundo donax.</title>
        <authorList>
            <person name="Barrero R.A."/>
            <person name="Guerrero F.D."/>
            <person name="Moolhuijzen P."/>
            <person name="Goolsby J.A."/>
            <person name="Tidwell J."/>
            <person name="Bellgard S.E."/>
            <person name="Bellgard M.I."/>
        </authorList>
    </citation>
    <scope>NUCLEOTIDE SEQUENCE</scope>
    <source>
        <tissue evidence="1">Shoot tissue taken approximately 20 cm above the soil surface</tissue>
    </source>
</reference>
<proteinExistence type="predicted"/>
<reference evidence="1" key="1">
    <citation type="submission" date="2014-09" db="EMBL/GenBank/DDBJ databases">
        <authorList>
            <person name="Magalhaes I.L.F."/>
            <person name="Oliveira U."/>
            <person name="Santos F.R."/>
            <person name="Vidigal T.H.D.A."/>
            <person name="Brescovit A.D."/>
            <person name="Santos A.J."/>
        </authorList>
    </citation>
    <scope>NUCLEOTIDE SEQUENCE</scope>
    <source>
        <tissue evidence="1">Shoot tissue taken approximately 20 cm above the soil surface</tissue>
    </source>
</reference>
<dbReference type="EMBL" id="GBRH01237558">
    <property type="protein sequence ID" value="JAD60337.1"/>
    <property type="molecule type" value="Transcribed_RNA"/>
</dbReference>